<dbReference type="EMBL" id="BMAW01107415">
    <property type="protein sequence ID" value="GFT29286.1"/>
    <property type="molecule type" value="Genomic_DNA"/>
</dbReference>
<proteinExistence type="predicted"/>
<reference evidence="1" key="1">
    <citation type="submission" date="2020-08" db="EMBL/GenBank/DDBJ databases">
        <title>Multicomponent nature underlies the extraordinary mechanical properties of spider dragline silk.</title>
        <authorList>
            <person name="Kono N."/>
            <person name="Nakamura H."/>
            <person name="Mori M."/>
            <person name="Yoshida Y."/>
            <person name="Ohtoshi R."/>
            <person name="Malay A.D."/>
            <person name="Moran D.A.P."/>
            <person name="Tomita M."/>
            <person name="Numata K."/>
            <person name="Arakawa K."/>
        </authorList>
    </citation>
    <scope>NUCLEOTIDE SEQUENCE</scope>
</reference>
<gene>
    <name evidence="1" type="ORF">NPIL_52211</name>
</gene>
<organism evidence="1 2">
    <name type="scientific">Nephila pilipes</name>
    <name type="common">Giant wood spider</name>
    <name type="synonym">Nephila maculata</name>
    <dbReference type="NCBI Taxonomy" id="299642"/>
    <lineage>
        <taxon>Eukaryota</taxon>
        <taxon>Metazoa</taxon>
        <taxon>Ecdysozoa</taxon>
        <taxon>Arthropoda</taxon>
        <taxon>Chelicerata</taxon>
        <taxon>Arachnida</taxon>
        <taxon>Araneae</taxon>
        <taxon>Araneomorphae</taxon>
        <taxon>Entelegynae</taxon>
        <taxon>Araneoidea</taxon>
        <taxon>Nephilidae</taxon>
        <taxon>Nephila</taxon>
    </lineage>
</organism>
<dbReference type="AlphaFoldDB" id="A0A8X6NSD5"/>
<dbReference type="Proteomes" id="UP000887013">
    <property type="component" value="Unassembled WGS sequence"/>
</dbReference>
<name>A0A8X6NSD5_NEPPI</name>
<evidence type="ECO:0000313" key="1">
    <source>
        <dbReference type="EMBL" id="GFT29286.1"/>
    </source>
</evidence>
<sequence length="80" mass="8951">MLREGPHRDPPPPLSVVIRSNPEQVFAGLGRTAQIQDRDPRHRLFLSMLQHELLFGAPKFGDTLQSIFGDRASVILDTCS</sequence>
<comment type="caution">
    <text evidence="1">The sequence shown here is derived from an EMBL/GenBank/DDBJ whole genome shotgun (WGS) entry which is preliminary data.</text>
</comment>
<keyword evidence="2" id="KW-1185">Reference proteome</keyword>
<accession>A0A8X6NSD5</accession>
<evidence type="ECO:0000313" key="2">
    <source>
        <dbReference type="Proteomes" id="UP000887013"/>
    </source>
</evidence>
<protein>
    <submittedName>
        <fullName evidence="1">Uncharacterized protein</fullName>
    </submittedName>
</protein>